<gene>
    <name evidence="4" type="ORF">DdX_11049</name>
</gene>
<evidence type="ECO:0000256" key="2">
    <source>
        <dbReference type="SAM" id="Phobius"/>
    </source>
</evidence>
<keyword evidence="3" id="KW-0732">Signal</keyword>
<feature type="region of interest" description="Disordered" evidence="1">
    <location>
        <begin position="113"/>
        <end position="136"/>
    </location>
</feature>
<dbReference type="AlphaFoldDB" id="A0AAD4N0L1"/>
<sequence>MNKLQGLKYFVLIVQIIISLVDGSPTSSDCECHYKGSFVNGEPDVGTCANWINYATCEQLCDRKSHKQLMDEHPMETRFCGKPKILLPQSRVKSKDHRKLKVPFLSDLLANVSSHDPDSSGTEPLPSNELNGTQNSTAADSKRIYQINIYIINIGQKISRIPWLDQSIEPTLDTNETRNETQACQCPRLENNSEDPEKLCKNYFKTVKCWKKCGVWDDMLEVVRSDHDAIVQKCAEFGISEKPNSTSMKVIGFTNAIILVYQIFAYIIYVT</sequence>
<keyword evidence="2" id="KW-0472">Membrane</keyword>
<keyword evidence="2" id="KW-1133">Transmembrane helix</keyword>
<evidence type="ECO:0000313" key="5">
    <source>
        <dbReference type="Proteomes" id="UP001201812"/>
    </source>
</evidence>
<keyword evidence="2" id="KW-0812">Transmembrane</keyword>
<feature type="signal peptide" evidence="3">
    <location>
        <begin position="1"/>
        <end position="23"/>
    </location>
</feature>
<evidence type="ECO:0000256" key="3">
    <source>
        <dbReference type="SAM" id="SignalP"/>
    </source>
</evidence>
<name>A0AAD4N0L1_9BILA</name>
<keyword evidence="5" id="KW-1185">Reference proteome</keyword>
<comment type="caution">
    <text evidence="4">The sequence shown here is derived from an EMBL/GenBank/DDBJ whole genome shotgun (WGS) entry which is preliminary data.</text>
</comment>
<evidence type="ECO:0000256" key="1">
    <source>
        <dbReference type="SAM" id="MobiDB-lite"/>
    </source>
</evidence>
<dbReference type="EMBL" id="JAKKPZ010000029">
    <property type="protein sequence ID" value="KAI1709661.1"/>
    <property type="molecule type" value="Genomic_DNA"/>
</dbReference>
<feature type="transmembrane region" description="Helical" evidence="2">
    <location>
        <begin position="250"/>
        <end position="269"/>
    </location>
</feature>
<feature type="chain" id="PRO_5042265174" evidence="3">
    <location>
        <begin position="24"/>
        <end position="271"/>
    </location>
</feature>
<reference evidence="4" key="1">
    <citation type="submission" date="2022-01" db="EMBL/GenBank/DDBJ databases">
        <title>Genome Sequence Resource for Two Populations of Ditylenchus destructor, the Migratory Endoparasitic Phytonematode.</title>
        <authorList>
            <person name="Zhang H."/>
            <person name="Lin R."/>
            <person name="Xie B."/>
        </authorList>
    </citation>
    <scope>NUCLEOTIDE SEQUENCE</scope>
    <source>
        <strain evidence="4">BazhouSP</strain>
    </source>
</reference>
<accession>A0AAD4N0L1</accession>
<feature type="compositionally biased region" description="Polar residues" evidence="1">
    <location>
        <begin position="113"/>
        <end position="122"/>
    </location>
</feature>
<dbReference type="Proteomes" id="UP001201812">
    <property type="component" value="Unassembled WGS sequence"/>
</dbReference>
<protein>
    <submittedName>
        <fullName evidence="4">Uncharacterized protein</fullName>
    </submittedName>
</protein>
<organism evidence="4 5">
    <name type="scientific">Ditylenchus destructor</name>
    <dbReference type="NCBI Taxonomy" id="166010"/>
    <lineage>
        <taxon>Eukaryota</taxon>
        <taxon>Metazoa</taxon>
        <taxon>Ecdysozoa</taxon>
        <taxon>Nematoda</taxon>
        <taxon>Chromadorea</taxon>
        <taxon>Rhabditida</taxon>
        <taxon>Tylenchina</taxon>
        <taxon>Tylenchomorpha</taxon>
        <taxon>Sphaerularioidea</taxon>
        <taxon>Anguinidae</taxon>
        <taxon>Anguininae</taxon>
        <taxon>Ditylenchus</taxon>
    </lineage>
</organism>
<evidence type="ECO:0000313" key="4">
    <source>
        <dbReference type="EMBL" id="KAI1709661.1"/>
    </source>
</evidence>
<proteinExistence type="predicted"/>